<gene>
    <name evidence="1" type="ORF">L2E82_25659</name>
</gene>
<proteinExistence type="predicted"/>
<comment type="caution">
    <text evidence="1">The sequence shown here is derived from an EMBL/GenBank/DDBJ whole genome shotgun (WGS) entry which is preliminary data.</text>
</comment>
<sequence length="139" mass="15675">MRRVFLPLDYFPLLRYHFYPFLPPHIRSHSNPSRISVTVGAPSAPTGPWSANGAVADRKNLPRAHHLCFSVSNFNSFVKTLKKEMGLKDSTVVSKCFLGLSSFVLQSVNCWGLRGNHIGISIFFDFMLTAIDQKLEYSL</sequence>
<organism evidence="1 2">
    <name type="scientific">Cichorium intybus</name>
    <name type="common">Chicory</name>
    <dbReference type="NCBI Taxonomy" id="13427"/>
    <lineage>
        <taxon>Eukaryota</taxon>
        <taxon>Viridiplantae</taxon>
        <taxon>Streptophyta</taxon>
        <taxon>Embryophyta</taxon>
        <taxon>Tracheophyta</taxon>
        <taxon>Spermatophyta</taxon>
        <taxon>Magnoliopsida</taxon>
        <taxon>eudicotyledons</taxon>
        <taxon>Gunneridae</taxon>
        <taxon>Pentapetalae</taxon>
        <taxon>asterids</taxon>
        <taxon>campanulids</taxon>
        <taxon>Asterales</taxon>
        <taxon>Asteraceae</taxon>
        <taxon>Cichorioideae</taxon>
        <taxon>Cichorieae</taxon>
        <taxon>Cichoriinae</taxon>
        <taxon>Cichorium</taxon>
    </lineage>
</organism>
<dbReference type="Proteomes" id="UP001055811">
    <property type="component" value="Linkage Group LG04"/>
</dbReference>
<keyword evidence="2" id="KW-1185">Reference proteome</keyword>
<name>A0ACB9E499_CICIN</name>
<evidence type="ECO:0000313" key="1">
    <source>
        <dbReference type="EMBL" id="KAI3753601.1"/>
    </source>
</evidence>
<reference evidence="2" key="1">
    <citation type="journal article" date="2022" name="Mol. Ecol. Resour.">
        <title>The genomes of chicory, endive, great burdock and yacon provide insights into Asteraceae palaeo-polyploidization history and plant inulin production.</title>
        <authorList>
            <person name="Fan W."/>
            <person name="Wang S."/>
            <person name="Wang H."/>
            <person name="Wang A."/>
            <person name="Jiang F."/>
            <person name="Liu H."/>
            <person name="Zhao H."/>
            <person name="Xu D."/>
            <person name="Zhang Y."/>
        </authorList>
    </citation>
    <scope>NUCLEOTIDE SEQUENCE [LARGE SCALE GENOMIC DNA]</scope>
    <source>
        <strain evidence="2">cv. Punajuju</strain>
    </source>
</reference>
<accession>A0ACB9E499</accession>
<reference evidence="1 2" key="2">
    <citation type="journal article" date="2022" name="Mol. Ecol. Resour.">
        <title>The genomes of chicory, endive, great burdock and yacon provide insights into Asteraceae paleo-polyploidization history and plant inulin production.</title>
        <authorList>
            <person name="Fan W."/>
            <person name="Wang S."/>
            <person name="Wang H."/>
            <person name="Wang A."/>
            <person name="Jiang F."/>
            <person name="Liu H."/>
            <person name="Zhao H."/>
            <person name="Xu D."/>
            <person name="Zhang Y."/>
        </authorList>
    </citation>
    <scope>NUCLEOTIDE SEQUENCE [LARGE SCALE GENOMIC DNA]</scope>
    <source>
        <strain evidence="2">cv. Punajuju</strain>
        <tissue evidence="1">Leaves</tissue>
    </source>
</reference>
<dbReference type="EMBL" id="CM042012">
    <property type="protein sequence ID" value="KAI3753601.1"/>
    <property type="molecule type" value="Genomic_DNA"/>
</dbReference>
<evidence type="ECO:0000313" key="2">
    <source>
        <dbReference type="Proteomes" id="UP001055811"/>
    </source>
</evidence>
<protein>
    <submittedName>
        <fullName evidence="1">Uncharacterized protein</fullName>
    </submittedName>
</protein>